<reference evidence="2" key="1">
    <citation type="submission" date="2017-11" db="EMBL/GenBank/DDBJ databases">
        <authorList>
            <person name="Watanabe M."/>
            <person name="Kojima H."/>
        </authorList>
    </citation>
    <scope>NUCLEOTIDE SEQUENCE [LARGE SCALE GENOMIC DNA]</scope>
    <source>
        <strain evidence="2">Tokyo 01</strain>
    </source>
</reference>
<sequence length="352" mass="39706">MRLDVPFVPDEAYIRFLNDRREHIHSLHFSLCAADVPDARHSFRVMDTETLADHLRQVPGPKKYALLNSRFHRPEDYFAPARLRSVTDRLALLLKAGVLDGIVCTDAYFLQALSDADRSVASALEAVPGINCMADTFDKIVAVLDGVAASGFRMPEKFIPDRSLNRKLPELADISARCGAAYPGMRLGLLANEGCIWQCPFKPAHDAHIALSHTGVAVDTFEMNRTWGCMRYFRDNPHMLLRSPFIRPEDAARYADHAELIKICGRTLGPAFLMKVITAYTEHTFTGNLSALLDTTTWMADEYDLPNHALPADFFDRVTSCDQLCRSCGYCQRLFDAHARKRPFRLRDLRGE</sequence>
<gene>
    <name evidence="1" type="ORF">DENIS_2158</name>
</gene>
<dbReference type="Proteomes" id="UP000288096">
    <property type="component" value="Unassembled WGS sequence"/>
</dbReference>
<proteinExistence type="predicted"/>
<evidence type="ECO:0008006" key="3">
    <source>
        <dbReference type="Google" id="ProtNLM"/>
    </source>
</evidence>
<keyword evidence="2" id="KW-1185">Reference proteome</keyword>
<reference evidence="2" key="2">
    <citation type="submission" date="2019-01" db="EMBL/GenBank/DDBJ databases">
        <title>Genome sequence of Desulfonema ishimotonii strain Tokyo 01.</title>
        <authorList>
            <person name="Fukui M."/>
        </authorList>
    </citation>
    <scope>NUCLEOTIDE SEQUENCE [LARGE SCALE GENOMIC DNA]</scope>
    <source>
        <strain evidence="2">Tokyo 01</strain>
    </source>
</reference>
<name>A0A401FW54_9BACT</name>
<evidence type="ECO:0000313" key="2">
    <source>
        <dbReference type="Proteomes" id="UP000288096"/>
    </source>
</evidence>
<dbReference type="EMBL" id="BEXT01000001">
    <property type="protein sequence ID" value="GBC61198.1"/>
    <property type="molecule type" value="Genomic_DNA"/>
</dbReference>
<organism evidence="1 2">
    <name type="scientific">Desulfonema ishimotonii</name>
    <dbReference type="NCBI Taxonomy" id="45657"/>
    <lineage>
        <taxon>Bacteria</taxon>
        <taxon>Pseudomonadati</taxon>
        <taxon>Thermodesulfobacteriota</taxon>
        <taxon>Desulfobacteria</taxon>
        <taxon>Desulfobacterales</taxon>
        <taxon>Desulfococcaceae</taxon>
        <taxon>Desulfonema</taxon>
    </lineage>
</organism>
<protein>
    <recommendedName>
        <fullName evidence="3">Peptidase U32</fullName>
    </recommendedName>
</protein>
<accession>A0A401FW54</accession>
<dbReference type="AlphaFoldDB" id="A0A401FW54"/>
<comment type="caution">
    <text evidence="1">The sequence shown here is derived from an EMBL/GenBank/DDBJ whole genome shotgun (WGS) entry which is preliminary data.</text>
</comment>
<evidence type="ECO:0000313" key="1">
    <source>
        <dbReference type="EMBL" id="GBC61198.1"/>
    </source>
</evidence>